<comment type="caution">
    <text evidence="2">The sequence shown here is derived from an EMBL/GenBank/DDBJ whole genome shotgun (WGS) entry which is preliminary data.</text>
</comment>
<sequence length="175" mass="19510">MFQKNKTQETTENGSGTARTQSRLPKITRPRYPHLGYSQGSAQPQCNGRASPWRNRLVDHGNLHARKERNSLLGPPSGGLPLMQHLLFVGQVCRFMAAGNSRRFPTEFYGCRPSIPYNWRDDRVPGICKRIHPVRRAPLTSARWMGGGLPEAVVVAVAGVVPEQLIVTDETTQHC</sequence>
<feature type="compositionally biased region" description="Polar residues" evidence="1">
    <location>
        <begin position="38"/>
        <end position="48"/>
    </location>
</feature>
<dbReference type="Proteomes" id="UP001558652">
    <property type="component" value="Unassembled WGS sequence"/>
</dbReference>
<feature type="compositionally biased region" description="Polar residues" evidence="1">
    <location>
        <begin position="1"/>
        <end position="23"/>
    </location>
</feature>
<evidence type="ECO:0000313" key="2">
    <source>
        <dbReference type="EMBL" id="KAL1122511.1"/>
    </source>
</evidence>
<gene>
    <name evidence="2" type="ORF">AAG570_002842</name>
</gene>
<proteinExistence type="predicted"/>
<name>A0ABD0Y5M9_9HEMI</name>
<accession>A0ABD0Y5M9</accession>
<evidence type="ECO:0000256" key="1">
    <source>
        <dbReference type="SAM" id="MobiDB-lite"/>
    </source>
</evidence>
<keyword evidence="3" id="KW-1185">Reference proteome</keyword>
<dbReference type="AlphaFoldDB" id="A0ABD0Y5M9"/>
<evidence type="ECO:0000313" key="3">
    <source>
        <dbReference type="Proteomes" id="UP001558652"/>
    </source>
</evidence>
<organism evidence="2 3">
    <name type="scientific">Ranatra chinensis</name>
    <dbReference type="NCBI Taxonomy" id="642074"/>
    <lineage>
        <taxon>Eukaryota</taxon>
        <taxon>Metazoa</taxon>
        <taxon>Ecdysozoa</taxon>
        <taxon>Arthropoda</taxon>
        <taxon>Hexapoda</taxon>
        <taxon>Insecta</taxon>
        <taxon>Pterygota</taxon>
        <taxon>Neoptera</taxon>
        <taxon>Paraneoptera</taxon>
        <taxon>Hemiptera</taxon>
        <taxon>Heteroptera</taxon>
        <taxon>Panheteroptera</taxon>
        <taxon>Nepomorpha</taxon>
        <taxon>Nepidae</taxon>
        <taxon>Ranatrinae</taxon>
        <taxon>Ranatra</taxon>
    </lineage>
</organism>
<protein>
    <submittedName>
        <fullName evidence="2">Uncharacterized protein</fullName>
    </submittedName>
</protein>
<dbReference type="EMBL" id="JBFDAA010000013">
    <property type="protein sequence ID" value="KAL1122511.1"/>
    <property type="molecule type" value="Genomic_DNA"/>
</dbReference>
<reference evidence="2 3" key="1">
    <citation type="submission" date="2024-07" db="EMBL/GenBank/DDBJ databases">
        <title>Chromosome-level genome assembly of the water stick insect Ranatra chinensis (Heteroptera: Nepidae).</title>
        <authorList>
            <person name="Liu X."/>
        </authorList>
    </citation>
    <scope>NUCLEOTIDE SEQUENCE [LARGE SCALE GENOMIC DNA]</scope>
    <source>
        <strain evidence="2">Cailab_2021Rc</strain>
        <tissue evidence="2">Muscle</tissue>
    </source>
</reference>
<feature type="region of interest" description="Disordered" evidence="1">
    <location>
        <begin position="1"/>
        <end position="49"/>
    </location>
</feature>